<reference evidence="1" key="1">
    <citation type="journal article" date="2023" name="Int. J. Syst. Evol. Microbiol.">
        <title>&lt;i&gt;Holtiella tumoricola&lt;/i&gt; gen. nov. sp. nov., isolated from a human clinical sample.</title>
        <authorList>
            <person name="Allen-Vercoe E."/>
            <person name="Daigneault M.C."/>
            <person name="Vancuren S.J."/>
            <person name="Cochrane K."/>
            <person name="O'Neal L.L."/>
            <person name="Sankaranarayanan K."/>
            <person name="Lawson P.A."/>
        </authorList>
    </citation>
    <scope>NUCLEOTIDE SEQUENCE</scope>
    <source>
        <strain evidence="1">CC70A</strain>
    </source>
</reference>
<dbReference type="Proteomes" id="UP001169242">
    <property type="component" value="Unassembled WGS sequence"/>
</dbReference>
<keyword evidence="2" id="KW-1185">Reference proteome</keyword>
<protein>
    <submittedName>
        <fullName evidence="1">Uncharacterized protein</fullName>
    </submittedName>
</protein>
<dbReference type="AlphaFoldDB" id="A0AA42DQM3"/>
<sequence>MKSCKGKLPTNSIERYIAKEVYDKSIGESVFRRITPIVNILIWAEICKNGRGRLILK</sequence>
<name>A0AA42DQM3_9FIRM</name>
<evidence type="ECO:0000313" key="1">
    <source>
        <dbReference type="EMBL" id="MDA3733559.1"/>
    </source>
</evidence>
<gene>
    <name evidence="1" type="ORF">PBV87_18935</name>
</gene>
<accession>A0AA42DQM3</accession>
<proteinExistence type="predicted"/>
<dbReference type="RefSeq" id="WP_271013367.1">
    <property type="nucleotide sequence ID" value="NZ_JAQIFT010000065.1"/>
</dbReference>
<dbReference type="EMBL" id="JAQIFT010000065">
    <property type="protein sequence ID" value="MDA3733559.1"/>
    <property type="molecule type" value="Genomic_DNA"/>
</dbReference>
<comment type="caution">
    <text evidence="1">The sequence shown here is derived from an EMBL/GenBank/DDBJ whole genome shotgun (WGS) entry which is preliminary data.</text>
</comment>
<evidence type="ECO:0000313" key="2">
    <source>
        <dbReference type="Proteomes" id="UP001169242"/>
    </source>
</evidence>
<organism evidence="1 2">
    <name type="scientific">Holtiella tumoricola</name>
    <dbReference type="NCBI Taxonomy" id="3018743"/>
    <lineage>
        <taxon>Bacteria</taxon>
        <taxon>Bacillati</taxon>
        <taxon>Bacillota</taxon>
        <taxon>Clostridia</taxon>
        <taxon>Lachnospirales</taxon>
        <taxon>Cellulosilyticaceae</taxon>
        <taxon>Holtiella</taxon>
    </lineage>
</organism>